<dbReference type="RefSeq" id="WP_029940186.1">
    <property type="nucleotide sequence ID" value="NZ_BSOO01000008.1"/>
</dbReference>
<comment type="caution">
    <text evidence="1">The sequence shown here is derived from an EMBL/GenBank/DDBJ whole genome shotgun (WGS) entry which is preliminary data.</text>
</comment>
<dbReference type="Pfam" id="PF04860">
    <property type="entry name" value="Phage_portal"/>
    <property type="match status" value="1"/>
</dbReference>
<dbReference type="Proteomes" id="UP001156703">
    <property type="component" value="Unassembled WGS sequence"/>
</dbReference>
<dbReference type="InterPro" id="IPR006427">
    <property type="entry name" value="Portal_HK97"/>
</dbReference>
<dbReference type="NCBIfam" id="TIGR01537">
    <property type="entry name" value="portal_HK97"/>
    <property type="match status" value="1"/>
</dbReference>
<dbReference type="InterPro" id="IPR006944">
    <property type="entry name" value="Phage/GTA_portal"/>
</dbReference>
<gene>
    <name evidence="1" type="ORF">GCM10007925_11510</name>
</gene>
<dbReference type="EMBL" id="BSOO01000008">
    <property type="protein sequence ID" value="GLR47440.1"/>
    <property type="molecule type" value="Genomic_DNA"/>
</dbReference>
<name>A0ABQ5Z3R9_9SPHN</name>
<sequence>MRWFGRKSADLAPLFLSLPGMDERNPFPTTHQAQLREVFLGNPVGQRAVRLVAGAVGSLKVYALEGEQKAADLIGRASLLEQVAASLLLHGNAYLQVVEALGVPAELFVLAADKVTPEPDERGWPRAYHYKVGRKTSRISRHDAIERVQLIHIKALNPLQDQLGLGCLEAASPAAAIHNRASRWNKALLDNAARPSGALSYEPADGAALSAAQFARLREEIDRQFCGSDNAGRPMLLEGGLKWQSLGLTPTDMDFVAIKEAAARDIALAFGIPPVLLGLPGDTAFANLREAGRSLYRQTVLPLAERIMSEVSEALKDWFGPLRLAIDTDAISELAEDRERLWQMVSQADFISADEKREMLGFAPLARPGH</sequence>
<proteinExistence type="predicted"/>
<keyword evidence="2" id="KW-1185">Reference proteome</keyword>
<reference evidence="2" key="1">
    <citation type="journal article" date="2019" name="Int. J. Syst. Evol. Microbiol.">
        <title>The Global Catalogue of Microorganisms (GCM) 10K type strain sequencing project: providing services to taxonomists for standard genome sequencing and annotation.</title>
        <authorList>
            <consortium name="The Broad Institute Genomics Platform"/>
            <consortium name="The Broad Institute Genome Sequencing Center for Infectious Disease"/>
            <person name="Wu L."/>
            <person name="Ma J."/>
        </authorList>
    </citation>
    <scope>NUCLEOTIDE SEQUENCE [LARGE SCALE GENOMIC DNA]</scope>
    <source>
        <strain evidence="2">NBRC 102146</strain>
    </source>
</reference>
<evidence type="ECO:0000313" key="1">
    <source>
        <dbReference type="EMBL" id="GLR47440.1"/>
    </source>
</evidence>
<protein>
    <submittedName>
        <fullName evidence="1">Portal protein</fullName>
    </submittedName>
</protein>
<organism evidence="1 2">
    <name type="scientific">Sphingomonas astaxanthinifaciens DSM 22298</name>
    <dbReference type="NCBI Taxonomy" id="1123267"/>
    <lineage>
        <taxon>Bacteria</taxon>
        <taxon>Pseudomonadati</taxon>
        <taxon>Pseudomonadota</taxon>
        <taxon>Alphaproteobacteria</taxon>
        <taxon>Sphingomonadales</taxon>
        <taxon>Sphingomonadaceae</taxon>
        <taxon>Sphingomonas</taxon>
    </lineage>
</organism>
<accession>A0ABQ5Z3R9</accession>
<evidence type="ECO:0000313" key="2">
    <source>
        <dbReference type="Proteomes" id="UP001156703"/>
    </source>
</evidence>